<feature type="domain" description="Clp ATPase C-terminal" evidence="6">
    <location>
        <begin position="346"/>
        <end position="435"/>
    </location>
</feature>
<dbReference type="CDD" id="cd19499">
    <property type="entry name" value="RecA-like_ClpB_Hsp104-like"/>
    <property type="match status" value="1"/>
</dbReference>
<evidence type="ECO:0000256" key="1">
    <source>
        <dbReference type="ARBA" id="ARBA00022741"/>
    </source>
</evidence>
<dbReference type="InterPro" id="IPR003959">
    <property type="entry name" value="ATPase_AAA_core"/>
</dbReference>
<name>A1BJI8_CHLPD</name>
<dbReference type="Pfam" id="PF10431">
    <property type="entry name" value="ClpB_D2-small"/>
    <property type="match status" value="1"/>
</dbReference>
<dbReference type="PROSITE" id="PS00871">
    <property type="entry name" value="CLPAB_2"/>
    <property type="match status" value="1"/>
</dbReference>
<accession>A1BJI8</accession>
<dbReference type="SMART" id="SM00382">
    <property type="entry name" value="AAA"/>
    <property type="match status" value="1"/>
</dbReference>
<reference evidence="7 8" key="1">
    <citation type="submission" date="2006-12" db="EMBL/GenBank/DDBJ databases">
        <title>Complete sequence of Chlorobium phaeobacteroides DSM 266.</title>
        <authorList>
            <consortium name="US DOE Joint Genome Institute"/>
            <person name="Copeland A."/>
            <person name="Lucas S."/>
            <person name="Lapidus A."/>
            <person name="Barry K."/>
            <person name="Detter J.C."/>
            <person name="Glavina del Rio T."/>
            <person name="Hammon N."/>
            <person name="Israni S."/>
            <person name="Pitluck S."/>
            <person name="Goltsman E."/>
            <person name="Schmutz J."/>
            <person name="Larimer F."/>
            <person name="Land M."/>
            <person name="Hauser L."/>
            <person name="Mikhailova N."/>
            <person name="Li T."/>
            <person name="Overmann J."/>
            <person name="Bryant D.A."/>
            <person name="Richardson P."/>
        </authorList>
    </citation>
    <scope>NUCLEOTIDE SEQUENCE [LARGE SCALE GENOMIC DNA]</scope>
    <source>
        <strain evidence="7 8">DSM 266</strain>
    </source>
</reference>
<dbReference type="InterPro" id="IPR050130">
    <property type="entry name" value="ClpA_ClpB"/>
</dbReference>
<evidence type="ECO:0000259" key="6">
    <source>
        <dbReference type="SMART" id="SM01086"/>
    </source>
</evidence>
<dbReference type="STRING" id="290317.Cpha266_2577"/>
<dbReference type="Gene3D" id="6.10.140.130">
    <property type="match status" value="1"/>
</dbReference>
<dbReference type="OrthoDB" id="9803641at2"/>
<dbReference type="InterPro" id="IPR003593">
    <property type="entry name" value="AAA+_ATPase"/>
</dbReference>
<dbReference type="GO" id="GO:0016887">
    <property type="term" value="F:ATP hydrolysis activity"/>
    <property type="evidence" value="ECO:0007669"/>
    <property type="project" value="InterPro"/>
</dbReference>
<dbReference type="GO" id="GO:0005737">
    <property type="term" value="C:cytoplasm"/>
    <property type="evidence" value="ECO:0007669"/>
    <property type="project" value="TreeGrafter"/>
</dbReference>
<keyword evidence="2" id="KW-0067">ATP-binding</keyword>
<keyword evidence="3" id="KW-0143">Chaperone</keyword>
<keyword evidence="4" id="KW-0175">Coiled coil</keyword>
<dbReference type="Gene3D" id="3.40.50.300">
    <property type="entry name" value="P-loop containing nucleotide triphosphate hydrolases"/>
    <property type="match status" value="1"/>
</dbReference>
<organism evidence="7 8">
    <name type="scientific">Chlorobium phaeobacteroides (strain DSM 266 / SMG 266 / 2430)</name>
    <dbReference type="NCBI Taxonomy" id="290317"/>
    <lineage>
        <taxon>Bacteria</taxon>
        <taxon>Pseudomonadati</taxon>
        <taxon>Chlorobiota</taxon>
        <taxon>Chlorobiia</taxon>
        <taxon>Chlorobiales</taxon>
        <taxon>Chlorobiaceae</taxon>
        <taxon>Chlorobium/Pelodictyon group</taxon>
        <taxon>Chlorobium</taxon>
    </lineage>
</organism>
<keyword evidence="8" id="KW-1185">Reference proteome</keyword>
<feature type="coiled-coil region" evidence="4">
    <location>
        <begin position="3"/>
        <end position="95"/>
    </location>
</feature>
<dbReference type="HOGENOM" id="CLU_005070_9_1_10"/>
<evidence type="ECO:0000259" key="5">
    <source>
        <dbReference type="SMART" id="SM00382"/>
    </source>
</evidence>
<dbReference type="Proteomes" id="UP000008701">
    <property type="component" value="Chromosome"/>
</dbReference>
<dbReference type="PRINTS" id="PR00300">
    <property type="entry name" value="CLPPROTEASEA"/>
</dbReference>
<dbReference type="GO" id="GO:0034605">
    <property type="term" value="P:cellular response to heat"/>
    <property type="evidence" value="ECO:0007669"/>
    <property type="project" value="TreeGrafter"/>
</dbReference>
<dbReference type="PANTHER" id="PTHR11638">
    <property type="entry name" value="ATP-DEPENDENT CLP PROTEASE"/>
    <property type="match status" value="1"/>
</dbReference>
<dbReference type="PANTHER" id="PTHR11638:SF18">
    <property type="entry name" value="HEAT SHOCK PROTEIN 104"/>
    <property type="match status" value="1"/>
</dbReference>
<evidence type="ECO:0000256" key="4">
    <source>
        <dbReference type="SAM" id="Coils"/>
    </source>
</evidence>
<proteinExistence type="predicted"/>
<evidence type="ECO:0000313" key="8">
    <source>
        <dbReference type="Proteomes" id="UP000008701"/>
    </source>
</evidence>
<dbReference type="eggNOG" id="COG0542">
    <property type="taxonomic scope" value="Bacteria"/>
</dbReference>
<keyword evidence="1" id="KW-0547">Nucleotide-binding</keyword>
<protein>
    <submittedName>
        <fullName evidence="7">ATPase AAA-2 domain protein</fullName>
    </submittedName>
</protein>
<dbReference type="EMBL" id="CP000492">
    <property type="protein sequence ID" value="ABL66565.1"/>
    <property type="molecule type" value="Genomic_DNA"/>
</dbReference>
<dbReference type="InterPro" id="IPR019489">
    <property type="entry name" value="Clp_ATPase_C"/>
</dbReference>
<evidence type="ECO:0000313" key="7">
    <source>
        <dbReference type="EMBL" id="ABL66565.1"/>
    </source>
</evidence>
<dbReference type="RefSeq" id="WP_011746340.1">
    <property type="nucleotide sequence ID" value="NC_008639.1"/>
</dbReference>
<dbReference type="Pfam" id="PF07724">
    <property type="entry name" value="AAA_2"/>
    <property type="match status" value="1"/>
</dbReference>
<dbReference type="Gene3D" id="1.10.8.60">
    <property type="match status" value="1"/>
</dbReference>
<dbReference type="AlphaFoldDB" id="A1BJI8"/>
<gene>
    <name evidence="7" type="ordered locus">Cpha266_2577</name>
</gene>
<evidence type="ECO:0000256" key="3">
    <source>
        <dbReference type="ARBA" id="ARBA00023186"/>
    </source>
</evidence>
<dbReference type="InterPro" id="IPR028299">
    <property type="entry name" value="ClpA/B_CS2"/>
</dbReference>
<dbReference type="InterPro" id="IPR001270">
    <property type="entry name" value="ClpA/B"/>
</dbReference>
<sequence length="440" mass="49878">MSIADTRQRLQEIEKQLANLVEEQTTIKAQWDSEKELIQSSRTLKAELEQLRLQAEEFERQGDYGKVAEIRYGKIVDLQRRIDENRGKIEEKKASGDLIMKEEIDAEDIADIVSRWTGIPVSKMLQSERQKLLHIETELHQRVIGQEEAVTAVSEAVKRSRAGMGDEKKPIGSFIFLGPTGVGKTELARALAEYLFDNEDSMIRIDMSEYMESHTVSRLVGAPPGYVGYEEGGQLTEAVRRKPFSVVLLDEIEKAHPDVFNILLQILDDGRLTDNKGHTVNFKNTIIIMTSNIGAQLIQAEMEKMDGMSRDMALSGLQEKLFLLLKQQVKPEFLNRIDEIILFTPLSRTDLTKIVLIQFKRIQEMAARQRITLTITDSALEWIAQAGFDPAFGARPLKRVMQRKITNKLSELILSAEVQEDDTVAIDVVDGELKLTKKIV</sequence>
<dbReference type="KEGG" id="cph:Cpha266_2577"/>
<dbReference type="GO" id="GO:0005524">
    <property type="term" value="F:ATP binding"/>
    <property type="evidence" value="ECO:0007669"/>
    <property type="project" value="UniProtKB-KW"/>
</dbReference>
<feature type="domain" description="AAA+ ATPase" evidence="5">
    <location>
        <begin position="170"/>
        <end position="306"/>
    </location>
</feature>
<dbReference type="FunFam" id="3.40.50.300:FF:000025">
    <property type="entry name" value="ATP-dependent Clp protease subunit"/>
    <property type="match status" value="1"/>
</dbReference>
<dbReference type="SMART" id="SM01086">
    <property type="entry name" value="ClpB_D2-small"/>
    <property type="match status" value="1"/>
</dbReference>
<dbReference type="InterPro" id="IPR027417">
    <property type="entry name" value="P-loop_NTPase"/>
</dbReference>
<dbReference type="SUPFAM" id="SSF52540">
    <property type="entry name" value="P-loop containing nucleoside triphosphate hydrolases"/>
    <property type="match status" value="2"/>
</dbReference>
<evidence type="ECO:0000256" key="2">
    <source>
        <dbReference type="ARBA" id="ARBA00022840"/>
    </source>
</evidence>